<gene>
    <name evidence="2" type="ORF">FZC74_07450</name>
</gene>
<comment type="caution">
    <text evidence="2">The sequence shown here is derived from an EMBL/GenBank/DDBJ whole genome shotgun (WGS) entry which is preliminary data.</text>
</comment>
<evidence type="ECO:0000259" key="1">
    <source>
        <dbReference type="Pfam" id="PF00535"/>
    </source>
</evidence>
<dbReference type="Gene3D" id="3.90.550.10">
    <property type="entry name" value="Spore Coat Polysaccharide Biosynthesis Protein SpsA, Chain A"/>
    <property type="match status" value="1"/>
</dbReference>
<dbReference type="Pfam" id="PF00535">
    <property type="entry name" value="Glycos_transf_2"/>
    <property type="match status" value="1"/>
</dbReference>
<dbReference type="SUPFAM" id="SSF53448">
    <property type="entry name" value="Nucleotide-diphospho-sugar transferases"/>
    <property type="match status" value="1"/>
</dbReference>
<dbReference type="RefSeq" id="WP_148965667.1">
    <property type="nucleotide sequence ID" value="NZ_VTEU01000002.1"/>
</dbReference>
<dbReference type="AlphaFoldDB" id="A0AA94WQ15"/>
<dbReference type="InterPro" id="IPR029044">
    <property type="entry name" value="Nucleotide-diphossugar_trans"/>
</dbReference>
<evidence type="ECO:0000313" key="2">
    <source>
        <dbReference type="EMBL" id="TYS60298.1"/>
    </source>
</evidence>
<dbReference type="InterPro" id="IPR001173">
    <property type="entry name" value="Glyco_trans_2-like"/>
</dbReference>
<reference evidence="2 3" key="1">
    <citation type="submission" date="2019-08" db="EMBL/GenBank/DDBJ databases">
        <title>Bacillus genomes from the desert of Cuatro Cienegas, Coahuila.</title>
        <authorList>
            <person name="Olmedo-Alvarez G."/>
        </authorList>
    </citation>
    <scope>NUCLEOTIDE SEQUENCE [LARGE SCALE GENOMIC DNA]</scope>
    <source>
        <strain evidence="2 3">CH88_3T</strain>
    </source>
</reference>
<sequence>MKQYAENDARINLNQLEIKSGAAVARYTAIQAENGKYVVFLDRDDMWVRKNWKFILKLRSWDF</sequence>
<dbReference type="Proteomes" id="UP000323393">
    <property type="component" value="Unassembled WGS sequence"/>
</dbReference>
<evidence type="ECO:0000313" key="3">
    <source>
        <dbReference type="Proteomes" id="UP000323393"/>
    </source>
</evidence>
<organism evidence="2 3">
    <name type="scientific">Sutcliffiella horikoshii</name>
    <dbReference type="NCBI Taxonomy" id="79883"/>
    <lineage>
        <taxon>Bacteria</taxon>
        <taxon>Bacillati</taxon>
        <taxon>Bacillota</taxon>
        <taxon>Bacilli</taxon>
        <taxon>Bacillales</taxon>
        <taxon>Bacillaceae</taxon>
        <taxon>Sutcliffiella</taxon>
    </lineage>
</organism>
<protein>
    <submittedName>
        <fullName evidence="2">Glycosyltransferase family 2 protein</fullName>
    </submittedName>
</protein>
<dbReference type="EMBL" id="VTEU01000002">
    <property type="protein sequence ID" value="TYS60298.1"/>
    <property type="molecule type" value="Genomic_DNA"/>
</dbReference>
<proteinExistence type="predicted"/>
<feature type="domain" description="Glycosyltransferase 2-like" evidence="1">
    <location>
        <begin position="2"/>
        <end position="50"/>
    </location>
</feature>
<name>A0AA94WQ15_9BACI</name>
<accession>A0AA94WQ15</accession>
<dbReference type="CDD" id="cd00761">
    <property type="entry name" value="Glyco_tranf_GTA_type"/>
    <property type="match status" value="1"/>
</dbReference>